<comment type="pathway">
    <text evidence="3 15">Amino-acid biosynthesis; L-threonine biosynthesis; L-threonine from L-aspartate: step 2/5.</text>
</comment>
<gene>
    <name evidence="15" type="primary">asd</name>
    <name evidence="18" type="ORF">A2625_07910</name>
</gene>
<evidence type="ECO:0000256" key="7">
    <source>
        <dbReference type="ARBA" id="ARBA00022605"/>
    </source>
</evidence>
<evidence type="ECO:0000256" key="13">
    <source>
        <dbReference type="ARBA" id="ARBA00023167"/>
    </source>
</evidence>
<dbReference type="Gene3D" id="3.40.50.720">
    <property type="entry name" value="NAD(P)-binding Rossmann-like Domain"/>
    <property type="match status" value="1"/>
</dbReference>
<dbReference type="GO" id="GO:0050661">
    <property type="term" value="F:NADP binding"/>
    <property type="evidence" value="ECO:0007669"/>
    <property type="project" value="UniProtKB-UniRule"/>
</dbReference>
<dbReference type="AlphaFoldDB" id="A0A1F4Q0J3"/>
<feature type="binding site" evidence="15">
    <location>
        <position position="238"/>
    </location>
    <ligand>
        <name>substrate</name>
    </ligand>
</feature>
<sequence length="340" mass="37355">MAKKYNVCVLGATGMVGKEMMKVLEERNFPINRFLPLASGRTAGSKVTFQGKEYIVEEAKPASFDGMEIGLFSAGAKVSEALASEAAKRKCVVIDNTSHFRMDPEVPLIVPEVNGHAIKKHKGIIANPNCSTAQMVLALKPIYDAVGIERIVVSTYQAVSGWGKEAVEELLTQTKALLADPKARVEVKYIFKRIAFNVVPQIDQFTENGYTKEEMKMVNETQKIFEDKSIKVTATTVRVPVLIGHSESVNIKTKKKISAAEARKLMASFADVKVVDNPAKGEYPTPIDCVGKNETLVGRVREDISQENGLEMWIVSDNLRRGAALNAVLIAERMIKDGLI</sequence>
<dbReference type="CDD" id="cd02316">
    <property type="entry name" value="VcASADH2_like_N"/>
    <property type="match status" value="1"/>
</dbReference>
<evidence type="ECO:0000256" key="12">
    <source>
        <dbReference type="ARBA" id="ARBA00023154"/>
    </source>
</evidence>
<feature type="binding site" evidence="15">
    <location>
        <begin position="160"/>
        <end position="161"/>
    </location>
    <ligand>
        <name>NADP(+)</name>
        <dbReference type="ChEBI" id="CHEBI:58349"/>
    </ligand>
</feature>
<dbReference type="EC" id="1.2.1.11" evidence="6 15"/>
<comment type="similarity">
    <text evidence="4 15">Belongs to the aspartate-semialdehyde dehydrogenase family.</text>
</comment>
<evidence type="ECO:0000256" key="14">
    <source>
        <dbReference type="ARBA" id="ARBA00047891"/>
    </source>
</evidence>
<dbReference type="EMBL" id="METM01000026">
    <property type="protein sequence ID" value="OGB89397.1"/>
    <property type="molecule type" value="Genomic_DNA"/>
</dbReference>
<comment type="pathway">
    <text evidence="2 15">Amino-acid biosynthesis; L-lysine biosynthesis via DAP pathway; (S)-tetrahydrodipicolinate from L-aspartate: step 2/4.</text>
</comment>
<dbReference type="GO" id="GO:0046983">
    <property type="term" value="F:protein dimerization activity"/>
    <property type="evidence" value="ECO:0007669"/>
    <property type="project" value="InterPro"/>
</dbReference>
<keyword evidence="10 15" id="KW-0220">Diaminopimelate biosynthesis</keyword>
<evidence type="ECO:0000256" key="10">
    <source>
        <dbReference type="ARBA" id="ARBA00022915"/>
    </source>
</evidence>
<dbReference type="PANTHER" id="PTHR46278:SF2">
    <property type="entry name" value="ASPARTATE-SEMIALDEHYDE DEHYDROGENASE"/>
    <property type="match status" value="1"/>
</dbReference>
<dbReference type="Proteomes" id="UP000178724">
    <property type="component" value="Unassembled WGS sequence"/>
</dbReference>
<name>A0A1F4Q0J3_UNCSA</name>
<accession>A0A1F4Q0J3</accession>
<evidence type="ECO:0000256" key="9">
    <source>
        <dbReference type="ARBA" id="ARBA00022857"/>
    </source>
</evidence>
<dbReference type="GO" id="GO:0071266">
    <property type="term" value="P:'de novo' L-methionine biosynthetic process"/>
    <property type="evidence" value="ECO:0007669"/>
    <property type="project" value="UniProtKB-UniRule"/>
</dbReference>
<evidence type="ECO:0000256" key="11">
    <source>
        <dbReference type="ARBA" id="ARBA00023002"/>
    </source>
</evidence>
<evidence type="ECO:0000256" key="16">
    <source>
        <dbReference type="PIRSR" id="PIRSR000148-1"/>
    </source>
</evidence>
<dbReference type="Pfam" id="PF02774">
    <property type="entry name" value="Semialdhyde_dhC"/>
    <property type="match status" value="1"/>
</dbReference>
<proteinExistence type="inferred from homology"/>
<dbReference type="GO" id="GO:0051287">
    <property type="term" value="F:NAD binding"/>
    <property type="evidence" value="ECO:0007669"/>
    <property type="project" value="InterPro"/>
</dbReference>
<dbReference type="Gene3D" id="3.30.360.10">
    <property type="entry name" value="Dihydrodipicolinate Reductase, domain 2"/>
    <property type="match status" value="1"/>
</dbReference>
<dbReference type="PIRSF" id="PIRSF000148">
    <property type="entry name" value="ASA_dh"/>
    <property type="match status" value="1"/>
</dbReference>
<evidence type="ECO:0000256" key="15">
    <source>
        <dbReference type="HAMAP-Rule" id="MF_02121"/>
    </source>
</evidence>
<dbReference type="NCBIfam" id="NF011456">
    <property type="entry name" value="PRK14874.1"/>
    <property type="match status" value="1"/>
</dbReference>
<comment type="function">
    <text evidence="15">Catalyzes the NADPH-dependent formation of L-aspartate-semialdehyde (L-ASA) by the reductive dephosphorylation of L-aspartyl-4-phosphate.</text>
</comment>
<dbReference type="GO" id="GO:0004073">
    <property type="term" value="F:aspartate-semialdehyde dehydrogenase activity"/>
    <property type="evidence" value="ECO:0007669"/>
    <property type="project" value="UniProtKB-UniRule"/>
</dbReference>
<dbReference type="GO" id="GO:0009097">
    <property type="term" value="P:isoleucine biosynthetic process"/>
    <property type="evidence" value="ECO:0007669"/>
    <property type="project" value="UniProtKB-UniRule"/>
</dbReference>
<dbReference type="UniPathway" id="UPA00034">
    <property type="reaction ID" value="UER00016"/>
</dbReference>
<dbReference type="SUPFAM" id="SSF51735">
    <property type="entry name" value="NAD(P)-binding Rossmann-fold domains"/>
    <property type="match status" value="1"/>
</dbReference>
<dbReference type="UniPathway" id="UPA00050">
    <property type="reaction ID" value="UER00463"/>
</dbReference>
<comment type="caution">
    <text evidence="18">The sequence shown here is derived from an EMBL/GenBank/DDBJ whole genome shotgun (WGS) entry which is preliminary data.</text>
</comment>
<evidence type="ECO:0000256" key="2">
    <source>
        <dbReference type="ARBA" id="ARBA00005076"/>
    </source>
</evidence>
<feature type="binding site" evidence="15">
    <location>
        <begin position="13"/>
        <end position="16"/>
    </location>
    <ligand>
        <name>NADP(+)</name>
        <dbReference type="ChEBI" id="CHEBI:58349"/>
    </ligand>
</feature>
<comment type="pathway">
    <text evidence="1 15">Amino-acid biosynthesis; L-methionine biosynthesis via de novo pathway; L-homoserine from L-aspartate: step 2/3.</text>
</comment>
<dbReference type="SUPFAM" id="SSF55347">
    <property type="entry name" value="Glyceraldehyde-3-phosphate dehydrogenase-like, C-terminal domain"/>
    <property type="match status" value="1"/>
</dbReference>
<evidence type="ECO:0000256" key="4">
    <source>
        <dbReference type="ARBA" id="ARBA00010584"/>
    </source>
</evidence>
<dbReference type="InterPro" id="IPR005986">
    <property type="entry name" value="Asp_semialdehyde_DH_beta"/>
</dbReference>
<organism evidence="18 19">
    <name type="scientific">candidate division WOR-1 bacterium RIFCSPHIGHO2_01_FULL_53_15</name>
    <dbReference type="NCBI Taxonomy" id="1802564"/>
    <lineage>
        <taxon>Bacteria</taxon>
        <taxon>Bacillati</taxon>
        <taxon>Saganbacteria</taxon>
    </lineage>
</organism>
<dbReference type="GO" id="GO:0009089">
    <property type="term" value="P:lysine biosynthetic process via diaminopimelate"/>
    <property type="evidence" value="ECO:0007669"/>
    <property type="project" value="UniProtKB-UniRule"/>
</dbReference>
<dbReference type="PANTHER" id="PTHR46278">
    <property type="entry name" value="DEHYDROGENASE, PUTATIVE-RELATED"/>
    <property type="match status" value="1"/>
</dbReference>
<evidence type="ECO:0000256" key="5">
    <source>
        <dbReference type="ARBA" id="ARBA00011738"/>
    </source>
</evidence>
<comment type="subunit">
    <text evidence="5 15">Homodimer.</text>
</comment>
<feature type="binding site" evidence="15">
    <location>
        <position position="101"/>
    </location>
    <ligand>
        <name>phosphate</name>
        <dbReference type="ChEBI" id="CHEBI:43474"/>
    </ligand>
</feature>
<comment type="caution">
    <text evidence="15">Lacks conserved residue(s) required for the propagation of feature annotation.</text>
</comment>
<dbReference type="InterPro" id="IPR036291">
    <property type="entry name" value="NAD(P)-bd_dom_sf"/>
</dbReference>
<dbReference type="SMART" id="SM00859">
    <property type="entry name" value="Semialdhyde_dh"/>
    <property type="match status" value="1"/>
</dbReference>
<feature type="binding site" evidence="15">
    <location>
        <position position="157"/>
    </location>
    <ligand>
        <name>substrate</name>
    </ligand>
</feature>
<keyword evidence="13 15" id="KW-0486">Methionine biosynthesis</keyword>
<evidence type="ECO:0000256" key="8">
    <source>
        <dbReference type="ARBA" id="ARBA00022697"/>
    </source>
</evidence>
<dbReference type="GO" id="GO:0019877">
    <property type="term" value="P:diaminopimelate biosynthetic process"/>
    <property type="evidence" value="ECO:0007669"/>
    <property type="project" value="UniProtKB-UniRule"/>
</dbReference>
<keyword evidence="8 15" id="KW-0791">Threonine biosynthesis</keyword>
<evidence type="ECO:0000256" key="6">
    <source>
        <dbReference type="ARBA" id="ARBA00013120"/>
    </source>
</evidence>
<keyword evidence="9 15" id="KW-0521">NADP</keyword>
<feature type="active site" description="Acyl-thioester intermediate" evidence="15 16">
    <location>
        <position position="130"/>
    </location>
</feature>
<dbReference type="InterPro" id="IPR012080">
    <property type="entry name" value="Asp_semialdehyde_DH"/>
</dbReference>
<keyword evidence="11 15" id="KW-0560">Oxidoreductase</keyword>
<evidence type="ECO:0000259" key="17">
    <source>
        <dbReference type="SMART" id="SM00859"/>
    </source>
</evidence>
<keyword evidence="12 15" id="KW-0457">Lysine biosynthesis</keyword>
<feature type="domain" description="Semialdehyde dehydrogenase NAD-binding" evidence="17">
    <location>
        <begin position="6"/>
        <end position="121"/>
    </location>
</feature>
<evidence type="ECO:0000256" key="3">
    <source>
        <dbReference type="ARBA" id="ARBA00005097"/>
    </source>
</evidence>
<dbReference type="CDD" id="cd18131">
    <property type="entry name" value="ASADH_C_bac_euk_like"/>
    <property type="match status" value="1"/>
</dbReference>
<dbReference type="HAMAP" id="MF_02121">
    <property type="entry name" value="ASADH"/>
    <property type="match status" value="1"/>
</dbReference>
<dbReference type="Pfam" id="PF01118">
    <property type="entry name" value="Semialdhyde_dh"/>
    <property type="match status" value="1"/>
</dbReference>
<feature type="binding site" evidence="15">
    <location>
        <position position="318"/>
    </location>
    <ligand>
        <name>NADP(+)</name>
        <dbReference type="ChEBI" id="CHEBI:58349"/>
    </ligand>
</feature>
<feature type="active site" description="Proton acceptor" evidence="15 16">
    <location>
        <position position="245"/>
    </location>
</feature>
<evidence type="ECO:0000313" key="19">
    <source>
        <dbReference type="Proteomes" id="UP000178724"/>
    </source>
</evidence>
<reference evidence="18 19" key="1">
    <citation type="journal article" date="2016" name="Nat. Commun.">
        <title>Thousands of microbial genomes shed light on interconnected biogeochemical processes in an aquifer system.</title>
        <authorList>
            <person name="Anantharaman K."/>
            <person name="Brown C.T."/>
            <person name="Hug L.A."/>
            <person name="Sharon I."/>
            <person name="Castelle C.J."/>
            <person name="Probst A.J."/>
            <person name="Thomas B.C."/>
            <person name="Singh A."/>
            <person name="Wilkins M.J."/>
            <person name="Karaoz U."/>
            <person name="Brodie E.L."/>
            <person name="Williams K.H."/>
            <person name="Hubbard S.S."/>
            <person name="Banfield J.F."/>
        </authorList>
    </citation>
    <scope>NUCLEOTIDE SEQUENCE [LARGE SCALE GENOMIC DNA]</scope>
</reference>
<evidence type="ECO:0000256" key="1">
    <source>
        <dbReference type="ARBA" id="ARBA00005021"/>
    </source>
</evidence>
<comment type="catalytic activity">
    <reaction evidence="14 15">
        <text>L-aspartate 4-semialdehyde + phosphate + NADP(+) = 4-phospho-L-aspartate + NADPH + H(+)</text>
        <dbReference type="Rhea" id="RHEA:24284"/>
        <dbReference type="ChEBI" id="CHEBI:15378"/>
        <dbReference type="ChEBI" id="CHEBI:43474"/>
        <dbReference type="ChEBI" id="CHEBI:57535"/>
        <dbReference type="ChEBI" id="CHEBI:57783"/>
        <dbReference type="ChEBI" id="CHEBI:58349"/>
        <dbReference type="ChEBI" id="CHEBI:537519"/>
        <dbReference type="EC" id="1.2.1.11"/>
    </reaction>
</comment>
<protein>
    <recommendedName>
        <fullName evidence="6 15">Aspartate-semialdehyde dehydrogenase</fullName>
        <shortName evidence="15">ASA dehydrogenase</shortName>
        <shortName evidence="15">ASADH</shortName>
        <ecNumber evidence="6 15">1.2.1.11</ecNumber>
    </recommendedName>
    <alternativeName>
        <fullName evidence="15">Aspartate-beta-semialdehyde dehydrogenase</fullName>
    </alternativeName>
</protein>
<evidence type="ECO:0000313" key="18">
    <source>
        <dbReference type="EMBL" id="OGB89397.1"/>
    </source>
</evidence>
<dbReference type="NCBIfam" id="TIGR01296">
    <property type="entry name" value="asd_B"/>
    <property type="match status" value="1"/>
</dbReference>
<dbReference type="InterPro" id="IPR000534">
    <property type="entry name" value="Semialdehyde_DH_NAD-bd"/>
</dbReference>
<dbReference type="GO" id="GO:0009088">
    <property type="term" value="P:threonine biosynthetic process"/>
    <property type="evidence" value="ECO:0007669"/>
    <property type="project" value="UniProtKB-UniRule"/>
</dbReference>
<keyword evidence="7 15" id="KW-0028">Amino-acid biosynthesis</keyword>
<dbReference type="UniPathway" id="UPA00051">
    <property type="reaction ID" value="UER00464"/>
</dbReference>
<dbReference type="InterPro" id="IPR012280">
    <property type="entry name" value="Semialdhyde_DH_dimer_dom"/>
</dbReference>